<evidence type="ECO:0000313" key="5">
    <source>
        <dbReference type="Proteomes" id="UP000000763"/>
    </source>
</evidence>
<dbReference type="EMBL" id="AP005421">
    <property type="protein sequence ID" value="BAD28597.1"/>
    <property type="molecule type" value="Genomic_DNA"/>
</dbReference>
<evidence type="ECO:0000256" key="1">
    <source>
        <dbReference type="SAM" id="MobiDB-lite"/>
    </source>
</evidence>
<name>Q6ERX3_ORYSJ</name>
<sequence length="88" mass="8843">MARVKVGVLIVVVAMMVVAAAAARPAREGAAGAAEAPPVTTTTTAATPHAFAAADGVGSGPNITETTIVFLTRDAKGISNVYDPTHWL</sequence>
<dbReference type="EMBL" id="AP005321">
    <property type="protein sequence ID" value="BAD28496.1"/>
    <property type="molecule type" value="Genomic_DNA"/>
</dbReference>
<accession>Q6ERX3</accession>
<dbReference type="AlphaFoldDB" id="Q6ERX3"/>
<feature type="signal peptide" evidence="2">
    <location>
        <begin position="1"/>
        <end position="22"/>
    </location>
</feature>
<feature type="chain" id="PRO_5010141840" evidence="2">
    <location>
        <begin position="23"/>
        <end position="88"/>
    </location>
</feature>
<dbReference type="Proteomes" id="UP000000763">
    <property type="component" value="Chromosome 9"/>
</dbReference>
<reference evidence="4" key="2">
    <citation type="submission" date="2002-06" db="EMBL/GenBank/DDBJ databases">
        <title>Oryza sativa nipponbare(GA3) genomic DNA, chromosome 9, PAC clone:P0435D08.</title>
        <authorList>
            <person name="Sasaki T."/>
            <person name="Matsumoto T."/>
            <person name="Katayose Y."/>
        </authorList>
    </citation>
    <scope>NUCLEOTIDE SEQUENCE</scope>
</reference>
<proteinExistence type="predicted"/>
<feature type="region of interest" description="Disordered" evidence="1">
    <location>
        <begin position="28"/>
        <end position="47"/>
    </location>
</feature>
<reference evidence="5" key="4">
    <citation type="journal article" date="2008" name="Nucleic Acids Res.">
        <title>The rice annotation project database (RAP-DB): 2008 update.</title>
        <authorList>
            <consortium name="The rice annotation project (RAP)"/>
        </authorList>
    </citation>
    <scope>GENOME REANNOTATION</scope>
    <source>
        <strain evidence="5">cv. Nipponbare</strain>
    </source>
</reference>
<reference evidence="5" key="3">
    <citation type="journal article" date="2005" name="Nature">
        <title>The map-based sequence of the rice genome.</title>
        <authorList>
            <consortium name="International rice genome sequencing project (IRGSP)"/>
            <person name="Matsumoto T."/>
            <person name="Wu J."/>
            <person name="Kanamori H."/>
            <person name="Katayose Y."/>
            <person name="Fujisawa M."/>
            <person name="Namiki N."/>
            <person name="Mizuno H."/>
            <person name="Yamamoto K."/>
            <person name="Antonio B.A."/>
            <person name="Baba T."/>
            <person name="Sakata K."/>
            <person name="Nagamura Y."/>
            <person name="Aoki H."/>
            <person name="Arikawa K."/>
            <person name="Arita K."/>
            <person name="Bito T."/>
            <person name="Chiden Y."/>
            <person name="Fujitsuka N."/>
            <person name="Fukunaka R."/>
            <person name="Hamada M."/>
            <person name="Harada C."/>
            <person name="Hayashi A."/>
            <person name="Hijishita S."/>
            <person name="Honda M."/>
            <person name="Hosokawa S."/>
            <person name="Ichikawa Y."/>
            <person name="Idonuma A."/>
            <person name="Iijima M."/>
            <person name="Ikeda M."/>
            <person name="Ikeno M."/>
            <person name="Ito K."/>
            <person name="Ito S."/>
            <person name="Ito T."/>
            <person name="Ito Y."/>
            <person name="Ito Y."/>
            <person name="Iwabuchi A."/>
            <person name="Kamiya K."/>
            <person name="Karasawa W."/>
            <person name="Kurita K."/>
            <person name="Katagiri S."/>
            <person name="Kikuta A."/>
            <person name="Kobayashi H."/>
            <person name="Kobayashi N."/>
            <person name="Machita K."/>
            <person name="Maehara T."/>
            <person name="Masukawa M."/>
            <person name="Mizubayashi T."/>
            <person name="Mukai Y."/>
            <person name="Nagasaki H."/>
            <person name="Nagata Y."/>
            <person name="Naito S."/>
            <person name="Nakashima M."/>
            <person name="Nakama Y."/>
            <person name="Nakamichi Y."/>
            <person name="Nakamura M."/>
            <person name="Meguro A."/>
            <person name="Negishi M."/>
            <person name="Ohta I."/>
            <person name="Ohta T."/>
            <person name="Okamoto M."/>
            <person name="Ono N."/>
            <person name="Saji S."/>
            <person name="Sakaguchi M."/>
            <person name="Sakai K."/>
            <person name="Shibata M."/>
            <person name="Shimokawa T."/>
            <person name="Song J."/>
            <person name="Takazaki Y."/>
            <person name="Terasawa K."/>
            <person name="Tsugane M."/>
            <person name="Tsuji K."/>
            <person name="Ueda S."/>
            <person name="Waki K."/>
            <person name="Yamagata H."/>
            <person name="Yamamoto M."/>
            <person name="Yamamoto S."/>
            <person name="Yamane H."/>
            <person name="Yoshiki S."/>
            <person name="Yoshihara R."/>
            <person name="Yukawa K."/>
            <person name="Zhong H."/>
            <person name="Yano M."/>
            <person name="Yuan Q."/>
            <person name="Ouyang S."/>
            <person name="Liu J."/>
            <person name="Jones K.M."/>
            <person name="Gansberger K."/>
            <person name="Moffat K."/>
            <person name="Hill J."/>
            <person name="Bera J."/>
            <person name="Fadrosh D."/>
            <person name="Jin S."/>
            <person name="Johri S."/>
            <person name="Kim M."/>
            <person name="Overton L."/>
            <person name="Reardon M."/>
            <person name="Tsitrin T."/>
            <person name="Vuong H."/>
            <person name="Weaver B."/>
            <person name="Ciecko A."/>
            <person name="Tallon L."/>
            <person name="Jackson J."/>
            <person name="Pai G."/>
            <person name="Aken S.V."/>
            <person name="Utterback T."/>
            <person name="Reidmuller S."/>
            <person name="Feldblyum T."/>
            <person name="Hsiao J."/>
            <person name="Zismann V."/>
            <person name="Iobst S."/>
            <person name="de Vazeille A.R."/>
            <person name="Buell C.R."/>
            <person name="Ying K."/>
            <person name="Li Y."/>
            <person name="Lu T."/>
            <person name="Huang Y."/>
            <person name="Zhao Q."/>
            <person name="Feng Q."/>
            <person name="Zhang L."/>
            <person name="Zhu J."/>
            <person name="Weng Q."/>
            <person name="Mu J."/>
            <person name="Lu Y."/>
            <person name="Fan D."/>
            <person name="Liu Y."/>
            <person name="Guan J."/>
            <person name="Zhang Y."/>
            <person name="Yu S."/>
            <person name="Liu X."/>
            <person name="Zhang Y."/>
            <person name="Hong G."/>
            <person name="Han B."/>
            <person name="Choisne N."/>
            <person name="Demange N."/>
            <person name="Orjeda G."/>
            <person name="Samain S."/>
            <person name="Cattolico L."/>
            <person name="Pelletier E."/>
            <person name="Couloux A."/>
            <person name="Segurens B."/>
            <person name="Wincker P."/>
            <person name="D'Hont A."/>
            <person name="Scarpelli C."/>
            <person name="Weissenbach J."/>
            <person name="Salanoubat M."/>
            <person name="Quetier F."/>
            <person name="Yu Y."/>
            <person name="Kim H.R."/>
            <person name="Rambo T."/>
            <person name="Currie J."/>
            <person name="Collura K."/>
            <person name="Luo M."/>
            <person name="Yang T."/>
            <person name="Ammiraju J.S.S."/>
            <person name="Engler F."/>
            <person name="Soderlund C."/>
            <person name="Wing R.A."/>
            <person name="Palmer L.E."/>
            <person name="de la Bastide M."/>
            <person name="Spiegel L."/>
            <person name="Nascimento L."/>
            <person name="Zutavern T."/>
            <person name="O'Shaughnessy A."/>
            <person name="Dike S."/>
            <person name="Dedhia N."/>
            <person name="Preston R."/>
            <person name="Balija V."/>
            <person name="McCombie W.R."/>
            <person name="Chow T."/>
            <person name="Chen H."/>
            <person name="Chung M."/>
            <person name="Chen C."/>
            <person name="Shaw J."/>
            <person name="Wu H."/>
            <person name="Hsiao K."/>
            <person name="Chao Y."/>
            <person name="Chu M."/>
            <person name="Cheng C."/>
            <person name="Hour A."/>
            <person name="Lee P."/>
            <person name="Lin S."/>
            <person name="Lin Y."/>
            <person name="Liou J."/>
            <person name="Liu S."/>
            <person name="Hsing Y."/>
            <person name="Raghuvanshi S."/>
            <person name="Mohanty A."/>
            <person name="Bharti A.K."/>
            <person name="Gaur A."/>
            <person name="Gupta V."/>
            <person name="Kumar D."/>
            <person name="Ravi V."/>
            <person name="Vij S."/>
            <person name="Kapur A."/>
            <person name="Khurana P."/>
            <person name="Khurana P."/>
            <person name="Khurana J.P."/>
            <person name="Tyagi A.K."/>
            <person name="Gaikwad K."/>
            <person name="Singh A."/>
            <person name="Dalal V."/>
            <person name="Srivastava S."/>
            <person name="Dixit A."/>
            <person name="Pal A.K."/>
            <person name="Ghazi I.A."/>
            <person name="Yadav M."/>
            <person name="Pandit A."/>
            <person name="Bhargava A."/>
            <person name="Sureshbabu K."/>
            <person name="Batra K."/>
            <person name="Sharma T.R."/>
            <person name="Mohapatra T."/>
            <person name="Singh N.K."/>
            <person name="Messing J."/>
            <person name="Nelson A.B."/>
            <person name="Fuks G."/>
            <person name="Kavchok S."/>
            <person name="Keizer G."/>
            <person name="Linton E."/>
            <person name="Llaca V."/>
            <person name="Song R."/>
            <person name="Tanyolac B."/>
            <person name="Young S."/>
            <person name="Ho-Il K."/>
            <person name="Hahn J.H."/>
            <person name="Sangsakoo G."/>
            <person name="Vanavichit A."/>
            <person name="de Mattos Luiz.A.T."/>
            <person name="Zimmer P.D."/>
            <person name="Malone G."/>
            <person name="Dellagostin O."/>
            <person name="de Oliveira A.C."/>
            <person name="Bevan M."/>
            <person name="Bancroft I."/>
            <person name="Minx P."/>
            <person name="Cordum H."/>
            <person name="Wilson R."/>
            <person name="Cheng Z."/>
            <person name="Jin W."/>
            <person name="Jiang J."/>
            <person name="Leong S.A."/>
            <person name="Iwama H."/>
            <person name="Gojobori T."/>
            <person name="Itoh T."/>
            <person name="Niimura Y."/>
            <person name="Fujii Y."/>
            <person name="Habara T."/>
            <person name="Sakai H."/>
            <person name="Sato Y."/>
            <person name="Wilson G."/>
            <person name="Kumar K."/>
            <person name="McCouch S."/>
            <person name="Juretic N."/>
            <person name="Hoen D."/>
            <person name="Wright S."/>
            <person name="Bruskiewich R."/>
            <person name="Bureau T."/>
            <person name="Miyao A."/>
            <person name="Hirochika H."/>
            <person name="Nishikawa T."/>
            <person name="Kadowaki K."/>
            <person name="Sugiura M."/>
            <person name="Burr B."/>
            <person name="Sasaki T."/>
        </authorList>
    </citation>
    <scope>NUCLEOTIDE SEQUENCE [LARGE SCALE GENOMIC DNA]</scope>
    <source>
        <strain evidence="5">cv. Nipponbare</strain>
    </source>
</reference>
<keyword evidence="2" id="KW-0732">Signal</keyword>
<evidence type="ECO:0000256" key="2">
    <source>
        <dbReference type="SAM" id="SignalP"/>
    </source>
</evidence>
<gene>
    <name evidence="4" type="ORF">P0435D08.25</name>
    <name evidence="3" type="ORF">P0650H04.7</name>
</gene>
<evidence type="ECO:0000313" key="3">
    <source>
        <dbReference type="EMBL" id="BAD28496.1"/>
    </source>
</evidence>
<organism evidence="4 5">
    <name type="scientific">Oryza sativa subsp. japonica</name>
    <name type="common">Rice</name>
    <dbReference type="NCBI Taxonomy" id="39947"/>
    <lineage>
        <taxon>Eukaryota</taxon>
        <taxon>Viridiplantae</taxon>
        <taxon>Streptophyta</taxon>
        <taxon>Embryophyta</taxon>
        <taxon>Tracheophyta</taxon>
        <taxon>Spermatophyta</taxon>
        <taxon>Magnoliopsida</taxon>
        <taxon>Liliopsida</taxon>
        <taxon>Poales</taxon>
        <taxon>Poaceae</taxon>
        <taxon>BOP clade</taxon>
        <taxon>Oryzoideae</taxon>
        <taxon>Oryzeae</taxon>
        <taxon>Oryzinae</taxon>
        <taxon>Oryza</taxon>
        <taxon>Oryza sativa</taxon>
    </lineage>
</organism>
<protein>
    <submittedName>
        <fullName evidence="4">Uncharacterized protein</fullName>
    </submittedName>
</protein>
<evidence type="ECO:0000313" key="4">
    <source>
        <dbReference type="EMBL" id="BAD28597.1"/>
    </source>
</evidence>
<reference evidence="3" key="1">
    <citation type="submission" date="2002-05" db="EMBL/GenBank/DDBJ databases">
        <title>Oryza sativa nipponbare(GA3) genomic DNA, chromosome 9, PAC clone:P0650H04.</title>
        <authorList>
            <person name="Sasaki T."/>
            <person name="Matsumoto T."/>
            <person name="Katayose Y."/>
        </authorList>
    </citation>
    <scope>NUCLEOTIDE SEQUENCE</scope>
</reference>